<dbReference type="Gene3D" id="1.10.10.10">
    <property type="entry name" value="Winged helix-like DNA-binding domain superfamily/Winged helix DNA-binding domain"/>
    <property type="match status" value="1"/>
</dbReference>
<evidence type="ECO:0000313" key="3">
    <source>
        <dbReference type="Proteomes" id="UP000249590"/>
    </source>
</evidence>
<evidence type="ECO:0000256" key="1">
    <source>
        <dbReference type="SAM" id="MobiDB-lite"/>
    </source>
</evidence>
<organism evidence="2 3">
    <name type="scientific">Acuticoccus sediminis</name>
    <dbReference type="NCBI Taxonomy" id="2184697"/>
    <lineage>
        <taxon>Bacteria</taxon>
        <taxon>Pseudomonadati</taxon>
        <taxon>Pseudomonadota</taxon>
        <taxon>Alphaproteobacteria</taxon>
        <taxon>Hyphomicrobiales</taxon>
        <taxon>Amorphaceae</taxon>
        <taxon>Acuticoccus</taxon>
    </lineage>
</organism>
<feature type="compositionally biased region" description="Basic and acidic residues" evidence="1">
    <location>
        <begin position="192"/>
        <end position="206"/>
    </location>
</feature>
<dbReference type="EMBL" id="QHHQ01000003">
    <property type="protein sequence ID" value="RAI01113.1"/>
    <property type="molecule type" value="Genomic_DNA"/>
</dbReference>
<dbReference type="InterPro" id="IPR010906">
    <property type="entry name" value="Phage_lambda_Nu1_terminase-ssu"/>
</dbReference>
<accession>A0A8B2NVC2</accession>
<dbReference type="Pfam" id="PF07471">
    <property type="entry name" value="Phage_Nu1"/>
    <property type="match status" value="1"/>
</dbReference>
<dbReference type="Proteomes" id="UP000249590">
    <property type="component" value="Unassembled WGS sequence"/>
</dbReference>
<sequence length="213" mass="23111">MRDFDPRCGRRAVADKFNGRTVSQIELAALFGVAANTVRVWERKGCPAERSGVRGQASKYNTAAVIRWREEQAALAASGDLAAMDVEEARRRKIVAEAASAEIELDMKRRDLVPIELVGAAVEEEYSAVRANILALPGEVAADLEHRTASEIEELLYSKVVEILHALSVDGEYAKAPAEEGEGGSVAPAAEAEPRRVGRRVSSDRKAKQRKSG</sequence>
<keyword evidence="3" id="KW-1185">Reference proteome</keyword>
<evidence type="ECO:0008006" key="4">
    <source>
        <dbReference type="Google" id="ProtNLM"/>
    </source>
</evidence>
<reference evidence="2 3" key="1">
    <citation type="submission" date="2018-05" db="EMBL/GenBank/DDBJ databases">
        <title>Acuticoccus sediminis sp. nov., isolated from deep-sea sediment of Indian Ocean.</title>
        <authorList>
            <person name="Liu X."/>
            <person name="Lai Q."/>
            <person name="Du Y."/>
            <person name="Sun F."/>
            <person name="Zhang X."/>
            <person name="Wang S."/>
            <person name="Shao Z."/>
        </authorList>
    </citation>
    <scope>NUCLEOTIDE SEQUENCE [LARGE SCALE GENOMIC DNA]</scope>
    <source>
        <strain evidence="2 3">PTG4-2</strain>
    </source>
</reference>
<gene>
    <name evidence="2" type="ORF">DLJ53_18020</name>
</gene>
<proteinExistence type="predicted"/>
<comment type="caution">
    <text evidence="2">The sequence shown here is derived from an EMBL/GenBank/DDBJ whole genome shotgun (WGS) entry which is preliminary data.</text>
</comment>
<dbReference type="SUPFAM" id="SSF46955">
    <property type="entry name" value="Putative DNA-binding domain"/>
    <property type="match status" value="1"/>
</dbReference>
<evidence type="ECO:0000313" key="2">
    <source>
        <dbReference type="EMBL" id="RAI01113.1"/>
    </source>
</evidence>
<feature type="region of interest" description="Disordered" evidence="1">
    <location>
        <begin position="175"/>
        <end position="213"/>
    </location>
</feature>
<protein>
    <recommendedName>
        <fullName evidence="4">Phage terminase Nu1 subunit (DNA packaging protein)</fullName>
    </recommendedName>
</protein>
<dbReference type="InterPro" id="IPR036388">
    <property type="entry name" value="WH-like_DNA-bd_sf"/>
</dbReference>
<dbReference type="InterPro" id="IPR009061">
    <property type="entry name" value="DNA-bd_dom_put_sf"/>
</dbReference>
<dbReference type="AlphaFoldDB" id="A0A8B2NVC2"/>
<name>A0A8B2NVC2_9HYPH</name>